<evidence type="ECO:0000313" key="1">
    <source>
        <dbReference type="EMBL" id="CAJ2647763.1"/>
    </source>
</evidence>
<proteinExistence type="predicted"/>
<name>A0ACB0JWB3_TRIPR</name>
<reference evidence="1" key="1">
    <citation type="submission" date="2023-10" db="EMBL/GenBank/DDBJ databases">
        <authorList>
            <person name="Rodriguez Cubillos JULIANA M."/>
            <person name="De Vega J."/>
        </authorList>
    </citation>
    <scope>NUCLEOTIDE SEQUENCE</scope>
</reference>
<evidence type="ECO:0000313" key="2">
    <source>
        <dbReference type="Proteomes" id="UP001177021"/>
    </source>
</evidence>
<protein>
    <submittedName>
        <fullName evidence="1">Uncharacterized protein</fullName>
    </submittedName>
</protein>
<organism evidence="1 2">
    <name type="scientific">Trifolium pratense</name>
    <name type="common">Red clover</name>
    <dbReference type="NCBI Taxonomy" id="57577"/>
    <lineage>
        <taxon>Eukaryota</taxon>
        <taxon>Viridiplantae</taxon>
        <taxon>Streptophyta</taxon>
        <taxon>Embryophyta</taxon>
        <taxon>Tracheophyta</taxon>
        <taxon>Spermatophyta</taxon>
        <taxon>Magnoliopsida</taxon>
        <taxon>eudicotyledons</taxon>
        <taxon>Gunneridae</taxon>
        <taxon>Pentapetalae</taxon>
        <taxon>rosids</taxon>
        <taxon>fabids</taxon>
        <taxon>Fabales</taxon>
        <taxon>Fabaceae</taxon>
        <taxon>Papilionoideae</taxon>
        <taxon>50 kb inversion clade</taxon>
        <taxon>NPAAA clade</taxon>
        <taxon>Hologalegina</taxon>
        <taxon>IRL clade</taxon>
        <taxon>Trifolieae</taxon>
        <taxon>Trifolium</taxon>
    </lineage>
</organism>
<comment type="caution">
    <text evidence="1">The sequence shown here is derived from an EMBL/GenBank/DDBJ whole genome shotgun (WGS) entry which is preliminary data.</text>
</comment>
<dbReference type="EMBL" id="CASHSV030000109">
    <property type="protein sequence ID" value="CAJ2647763.1"/>
    <property type="molecule type" value="Genomic_DNA"/>
</dbReference>
<accession>A0ACB0JWB3</accession>
<dbReference type="Proteomes" id="UP001177021">
    <property type="component" value="Unassembled WGS sequence"/>
</dbReference>
<keyword evidence="2" id="KW-1185">Reference proteome</keyword>
<sequence length="86" mass="10323">MNGTRVEWPPMMDLNDAMQFVYKVKSRFQLTRDRHFYARFLDIFIKYRNGENTAADVYREVTLILEGHDDLIDELRMFLPYTANVV</sequence>
<gene>
    <name evidence="1" type="ORF">MILVUS5_LOCUS16219</name>
</gene>